<accession>X1HMA5</accession>
<dbReference type="EMBL" id="BARU01018581">
    <property type="protein sequence ID" value="GAH58185.1"/>
    <property type="molecule type" value="Genomic_DNA"/>
</dbReference>
<feature type="non-terminal residue" evidence="2">
    <location>
        <position position="193"/>
    </location>
</feature>
<comment type="caution">
    <text evidence="2">The sequence shown here is derived from an EMBL/GenBank/DDBJ whole genome shotgun (WGS) entry which is preliminary data.</text>
</comment>
<feature type="transmembrane region" description="Helical" evidence="1">
    <location>
        <begin position="43"/>
        <end position="63"/>
    </location>
</feature>
<evidence type="ECO:0008006" key="3">
    <source>
        <dbReference type="Google" id="ProtNLM"/>
    </source>
</evidence>
<dbReference type="AlphaFoldDB" id="X1HMA5"/>
<organism evidence="2">
    <name type="scientific">marine sediment metagenome</name>
    <dbReference type="NCBI Taxonomy" id="412755"/>
    <lineage>
        <taxon>unclassified sequences</taxon>
        <taxon>metagenomes</taxon>
        <taxon>ecological metagenomes</taxon>
    </lineage>
</organism>
<sequence>MNIPQTPSNVTQQFTHENNSVSFYSGLKAVFIRNVKILYQYKITIIVGFVNTLIAASLFYYISLLVPQNIIEQDGYVVSSVSFIFAGAMLVDISTKILMKSMNSFTSEMRQGTFETLSCIPFGLKRYFLSEISFEVVYGLIISIVHYIPVFLIFPLFIGFKISWSSLLTLLLLLICILIFFFSLSLLAATSHS</sequence>
<keyword evidence="1" id="KW-0812">Transmembrane</keyword>
<protein>
    <recommendedName>
        <fullName evidence="3">ABC-2 type transporter domain-containing protein</fullName>
    </recommendedName>
</protein>
<evidence type="ECO:0000313" key="2">
    <source>
        <dbReference type="EMBL" id="GAH58185.1"/>
    </source>
</evidence>
<name>X1HMA5_9ZZZZ</name>
<keyword evidence="1" id="KW-1133">Transmembrane helix</keyword>
<evidence type="ECO:0000256" key="1">
    <source>
        <dbReference type="SAM" id="Phobius"/>
    </source>
</evidence>
<reference evidence="2" key="1">
    <citation type="journal article" date="2014" name="Front. Microbiol.">
        <title>High frequency of phylogenetically diverse reductive dehalogenase-homologous genes in deep subseafloor sedimentary metagenomes.</title>
        <authorList>
            <person name="Kawai M."/>
            <person name="Futagami T."/>
            <person name="Toyoda A."/>
            <person name="Takaki Y."/>
            <person name="Nishi S."/>
            <person name="Hori S."/>
            <person name="Arai W."/>
            <person name="Tsubouchi T."/>
            <person name="Morono Y."/>
            <person name="Uchiyama I."/>
            <person name="Ito T."/>
            <person name="Fujiyama A."/>
            <person name="Inagaki F."/>
            <person name="Takami H."/>
        </authorList>
    </citation>
    <scope>NUCLEOTIDE SEQUENCE</scope>
    <source>
        <strain evidence="2">Expedition CK06-06</strain>
    </source>
</reference>
<feature type="transmembrane region" description="Helical" evidence="1">
    <location>
        <begin position="164"/>
        <end position="189"/>
    </location>
</feature>
<feature type="transmembrane region" description="Helical" evidence="1">
    <location>
        <begin position="136"/>
        <end position="158"/>
    </location>
</feature>
<gene>
    <name evidence="2" type="ORF">S03H2_30706</name>
</gene>
<keyword evidence="1" id="KW-0472">Membrane</keyword>
<proteinExistence type="predicted"/>
<feature type="transmembrane region" description="Helical" evidence="1">
    <location>
        <begin position="75"/>
        <end position="93"/>
    </location>
</feature>